<comment type="caution">
    <text evidence="7">The sequence shown here is derived from an EMBL/GenBank/DDBJ whole genome shotgun (WGS) entry which is preliminary data.</text>
</comment>
<dbReference type="Pfam" id="PF00440">
    <property type="entry name" value="TetR_N"/>
    <property type="match status" value="1"/>
</dbReference>
<dbReference type="PANTHER" id="PTHR30055:SF181">
    <property type="entry name" value="BLR6905 PROTEIN"/>
    <property type="match status" value="1"/>
</dbReference>
<feature type="region of interest" description="Disordered" evidence="5">
    <location>
        <begin position="1"/>
        <end position="27"/>
    </location>
</feature>
<evidence type="ECO:0000256" key="5">
    <source>
        <dbReference type="SAM" id="MobiDB-lite"/>
    </source>
</evidence>
<dbReference type="InterPro" id="IPR001647">
    <property type="entry name" value="HTH_TetR"/>
</dbReference>
<evidence type="ECO:0000313" key="7">
    <source>
        <dbReference type="EMBL" id="OWV32485.1"/>
    </source>
</evidence>
<dbReference type="AlphaFoldDB" id="A0A219B2E2"/>
<evidence type="ECO:0000313" key="8">
    <source>
        <dbReference type="Proteomes" id="UP000198462"/>
    </source>
</evidence>
<feature type="domain" description="HTH tetR-type" evidence="6">
    <location>
        <begin position="24"/>
        <end position="84"/>
    </location>
</feature>
<accession>A0A219B2E2</accession>
<dbReference type="RefSeq" id="WP_088711279.1">
    <property type="nucleotide sequence ID" value="NZ_NFZT01000001.1"/>
</dbReference>
<dbReference type="InterPro" id="IPR011075">
    <property type="entry name" value="TetR_C"/>
</dbReference>
<organism evidence="7 8">
    <name type="scientific">Pacificimonas flava</name>
    <dbReference type="NCBI Taxonomy" id="1234595"/>
    <lineage>
        <taxon>Bacteria</taxon>
        <taxon>Pseudomonadati</taxon>
        <taxon>Pseudomonadota</taxon>
        <taxon>Alphaproteobacteria</taxon>
        <taxon>Sphingomonadales</taxon>
        <taxon>Sphingosinicellaceae</taxon>
        <taxon>Pacificimonas</taxon>
    </lineage>
</organism>
<dbReference type="SUPFAM" id="SSF46689">
    <property type="entry name" value="Homeodomain-like"/>
    <property type="match status" value="1"/>
</dbReference>
<sequence>MSTENLADSVNAAEPVAQAPEQKRSTRDQLLDATGALMTENNTTSVSFGEISAKSGVNAALIRYHFGSKQGLLEALLERDAGDNYEAMHKLVHTDWDPVQKMRLHIHGVIRLYQRVPYLNRLLIALQSESDTDIARYIMDRFTTPVVEAERAILEQGVAAGVFRPTDPILFHFSLIGACDSIFHSRSALLELVGVDMIDDKLRDRYAEHVANLLMNGLRSEPEEAKPAG</sequence>
<dbReference type="EMBL" id="NFZT01000001">
    <property type="protein sequence ID" value="OWV32485.1"/>
    <property type="molecule type" value="Genomic_DNA"/>
</dbReference>
<keyword evidence="2 4" id="KW-0238">DNA-binding</keyword>
<name>A0A219B2E2_9SPHN</name>
<protein>
    <recommendedName>
        <fullName evidence="6">HTH tetR-type domain-containing protein</fullName>
    </recommendedName>
</protein>
<dbReference type="PANTHER" id="PTHR30055">
    <property type="entry name" value="HTH-TYPE TRANSCRIPTIONAL REGULATOR RUTR"/>
    <property type="match status" value="1"/>
</dbReference>
<dbReference type="SUPFAM" id="SSF48498">
    <property type="entry name" value="Tetracyclin repressor-like, C-terminal domain"/>
    <property type="match status" value="1"/>
</dbReference>
<keyword evidence="3" id="KW-0804">Transcription</keyword>
<keyword evidence="8" id="KW-1185">Reference proteome</keyword>
<dbReference type="OrthoDB" id="2356263at2"/>
<dbReference type="GO" id="GO:0003700">
    <property type="term" value="F:DNA-binding transcription factor activity"/>
    <property type="evidence" value="ECO:0007669"/>
    <property type="project" value="TreeGrafter"/>
</dbReference>
<evidence type="ECO:0000256" key="1">
    <source>
        <dbReference type="ARBA" id="ARBA00023015"/>
    </source>
</evidence>
<evidence type="ECO:0000256" key="4">
    <source>
        <dbReference type="PROSITE-ProRule" id="PRU00335"/>
    </source>
</evidence>
<reference evidence="8" key="1">
    <citation type="submission" date="2017-05" db="EMBL/GenBank/DDBJ databases">
        <authorList>
            <person name="Lin X."/>
        </authorList>
    </citation>
    <scope>NUCLEOTIDE SEQUENCE [LARGE SCALE GENOMIC DNA]</scope>
    <source>
        <strain evidence="8">JLT2012</strain>
    </source>
</reference>
<dbReference type="Gene3D" id="1.10.357.10">
    <property type="entry name" value="Tetracycline Repressor, domain 2"/>
    <property type="match status" value="1"/>
</dbReference>
<dbReference type="InterPro" id="IPR009057">
    <property type="entry name" value="Homeodomain-like_sf"/>
</dbReference>
<feature type="DNA-binding region" description="H-T-H motif" evidence="4">
    <location>
        <begin position="47"/>
        <end position="66"/>
    </location>
</feature>
<dbReference type="Proteomes" id="UP000198462">
    <property type="component" value="Unassembled WGS sequence"/>
</dbReference>
<dbReference type="InterPro" id="IPR050109">
    <property type="entry name" value="HTH-type_TetR-like_transc_reg"/>
</dbReference>
<dbReference type="PROSITE" id="PS50977">
    <property type="entry name" value="HTH_TETR_2"/>
    <property type="match status" value="1"/>
</dbReference>
<dbReference type="GO" id="GO:0000976">
    <property type="term" value="F:transcription cis-regulatory region binding"/>
    <property type="evidence" value="ECO:0007669"/>
    <property type="project" value="TreeGrafter"/>
</dbReference>
<dbReference type="Pfam" id="PF14514">
    <property type="entry name" value="TetR_C_9"/>
    <property type="match status" value="1"/>
</dbReference>
<evidence type="ECO:0000259" key="6">
    <source>
        <dbReference type="PROSITE" id="PS50977"/>
    </source>
</evidence>
<evidence type="ECO:0000256" key="2">
    <source>
        <dbReference type="ARBA" id="ARBA00023125"/>
    </source>
</evidence>
<gene>
    <name evidence="7" type="ORF">B5C34_02785</name>
</gene>
<dbReference type="InterPro" id="IPR036271">
    <property type="entry name" value="Tet_transcr_reg_TetR-rel_C_sf"/>
</dbReference>
<evidence type="ECO:0000256" key="3">
    <source>
        <dbReference type="ARBA" id="ARBA00023163"/>
    </source>
</evidence>
<keyword evidence="1" id="KW-0805">Transcription regulation</keyword>
<proteinExistence type="predicted"/>